<evidence type="ECO:0000259" key="4">
    <source>
        <dbReference type="Pfam" id="PF07804"/>
    </source>
</evidence>
<organism evidence="5 6">
    <name type="scientific">Mucilaginibacter corticis</name>
    <dbReference type="NCBI Taxonomy" id="2597670"/>
    <lineage>
        <taxon>Bacteria</taxon>
        <taxon>Pseudomonadati</taxon>
        <taxon>Bacteroidota</taxon>
        <taxon>Sphingobacteriia</taxon>
        <taxon>Sphingobacteriales</taxon>
        <taxon>Sphingobacteriaceae</taxon>
        <taxon>Mucilaginibacter</taxon>
    </lineage>
</organism>
<evidence type="ECO:0000256" key="3">
    <source>
        <dbReference type="ARBA" id="ARBA00022777"/>
    </source>
</evidence>
<name>A0A556MIG8_9SPHI</name>
<dbReference type="Pfam" id="PF07804">
    <property type="entry name" value="HipA_C"/>
    <property type="match status" value="1"/>
</dbReference>
<dbReference type="Proteomes" id="UP000318733">
    <property type="component" value="Unassembled WGS sequence"/>
</dbReference>
<evidence type="ECO:0000256" key="2">
    <source>
        <dbReference type="ARBA" id="ARBA00022679"/>
    </source>
</evidence>
<dbReference type="Gene3D" id="1.10.1070.20">
    <property type="match status" value="1"/>
</dbReference>
<dbReference type="GO" id="GO:0005829">
    <property type="term" value="C:cytosol"/>
    <property type="evidence" value="ECO:0007669"/>
    <property type="project" value="TreeGrafter"/>
</dbReference>
<dbReference type="EMBL" id="VLPK01000003">
    <property type="protein sequence ID" value="TSJ39706.1"/>
    <property type="molecule type" value="Genomic_DNA"/>
</dbReference>
<dbReference type="InterPro" id="IPR012893">
    <property type="entry name" value="HipA-like_C"/>
</dbReference>
<dbReference type="GO" id="GO:0004674">
    <property type="term" value="F:protein serine/threonine kinase activity"/>
    <property type="evidence" value="ECO:0007669"/>
    <property type="project" value="TreeGrafter"/>
</dbReference>
<evidence type="ECO:0000313" key="6">
    <source>
        <dbReference type="Proteomes" id="UP000318733"/>
    </source>
</evidence>
<keyword evidence="2" id="KW-0808">Transferase</keyword>
<comment type="similarity">
    <text evidence="1">Belongs to the HipA Ser/Thr kinase family.</text>
</comment>
<dbReference type="RefSeq" id="WP_144249743.1">
    <property type="nucleotide sequence ID" value="NZ_VLPK01000003.1"/>
</dbReference>
<dbReference type="OrthoDB" id="9805913at2"/>
<protein>
    <submittedName>
        <fullName evidence="5">Type II toxin-antitoxin system HipA family toxin</fullName>
    </submittedName>
</protein>
<comment type="caution">
    <text evidence="5">The sequence shown here is derived from an EMBL/GenBank/DDBJ whole genome shotgun (WGS) entry which is preliminary data.</text>
</comment>
<dbReference type="PANTHER" id="PTHR37419:SF8">
    <property type="entry name" value="TOXIN YJJJ"/>
    <property type="match status" value="1"/>
</dbReference>
<accession>A0A556MIG8</accession>
<evidence type="ECO:0000256" key="1">
    <source>
        <dbReference type="ARBA" id="ARBA00010164"/>
    </source>
</evidence>
<dbReference type="AlphaFoldDB" id="A0A556MIG8"/>
<sequence length="428" mass="48862">MVTNSKTDIYIYADWIGLGGPQFMGTLKATQAKTYKTFGFQYDPGWLKKNNSILIDPEILHYDGPQFPVERQNFGVFSDSMPDSWGRKLMQRRASQKAKEDKVNNKTLYEIDFLLGVHDFTRMGALRYKLEKDGPFLDNDDHQPAPPWTSIRDLQYSAEVFEEDTNGEEKKWLELLLAPGSSLGGARPKANVVDEKGALWIAKFPSANDITDKAAWEYLAYLLAGQSGVKMAESKLEHVFGKYRTFFTKRFDREGEGRIHFSSAMTMTNYDETLIRDYTPSYLEIADFVQNNGSSLKEDLHQLWRRIVFNIAISNTDDHLRNHGFLLSDKGWRLSPAYDLNPSVDKSGLGLNIDMDSNALNLDLARSVGAYFQLNEAGMDKIIEEVRSGTENWRDLAQELGIPRHEQEQMAPAFTLHPQFTISRKRGR</sequence>
<dbReference type="InterPro" id="IPR052028">
    <property type="entry name" value="HipA_Ser/Thr_kinase"/>
</dbReference>
<gene>
    <name evidence="5" type="ORF">FO440_18380</name>
</gene>
<proteinExistence type="inferred from homology"/>
<keyword evidence="6" id="KW-1185">Reference proteome</keyword>
<keyword evidence="3" id="KW-0418">Kinase</keyword>
<dbReference type="PANTHER" id="PTHR37419">
    <property type="entry name" value="SERINE/THREONINE-PROTEIN KINASE TOXIN HIPA"/>
    <property type="match status" value="1"/>
</dbReference>
<evidence type="ECO:0000313" key="5">
    <source>
        <dbReference type="EMBL" id="TSJ39706.1"/>
    </source>
</evidence>
<feature type="domain" description="HipA-like C-terminal" evidence="4">
    <location>
        <begin position="181"/>
        <end position="390"/>
    </location>
</feature>
<reference evidence="5 6" key="1">
    <citation type="submission" date="2019-07" db="EMBL/GenBank/DDBJ databases">
        <authorList>
            <person name="Huq M.A."/>
        </authorList>
    </citation>
    <scope>NUCLEOTIDE SEQUENCE [LARGE SCALE GENOMIC DNA]</scope>
    <source>
        <strain evidence="5 6">MAH-19</strain>
    </source>
</reference>